<evidence type="ECO:0000256" key="2">
    <source>
        <dbReference type="ARBA" id="ARBA00003921"/>
    </source>
</evidence>
<keyword evidence="9 17" id="KW-0067">ATP-binding</keyword>
<gene>
    <name evidence="14" type="primary">ddl</name>
    <name evidence="19" type="ORF">P24_08811</name>
</gene>
<dbReference type="PROSITE" id="PS00844">
    <property type="entry name" value="DALA_DALA_LIGASE_2"/>
    <property type="match status" value="1"/>
</dbReference>
<dbReference type="InterPro" id="IPR005905">
    <property type="entry name" value="D_ala_D_ala"/>
</dbReference>
<dbReference type="Proteomes" id="UP000006746">
    <property type="component" value="Unassembled WGS sequence"/>
</dbReference>
<protein>
    <recommendedName>
        <fullName evidence="5 14">D-alanine--D-alanine ligase</fullName>
        <ecNumber evidence="5 14">6.3.2.4</ecNumber>
    </recommendedName>
    <alternativeName>
        <fullName evidence="14">D-Ala-D-Ala ligase</fullName>
    </alternativeName>
    <alternativeName>
        <fullName evidence="14">D-alanylalanine synthetase</fullName>
    </alternativeName>
</protein>
<evidence type="ECO:0000256" key="15">
    <source>
        <dbReference type="PIRSR" id="PIRSR039102-1"/>
    </source>
</evidence>
<feature type="active site" evidence="15">
    <location>
        <position position="19"/>
    </location>
</feature>
<evidence type="ECO:0000256" key="9">
    <source>
        <dbReference type="ARBA" id="ARBA00022840"/>
    </source>
</evidence>
<dbReference type="UniPathway" id="UPA00219"/>
<dbReference type="PIRSF" id="PIRSF039102">
    <property type="entry name" value="Ddl/VanB"/>
    <property type="match status" value="1"/>
</dbReference>
<dbReference type="GO" id="GO:0008360">
    <property type="term" value="P:regulation of cell shape"/>
    <property type="evidence" value="ECO:0007669"/>
    <property type="project" value="UniProtKB-KW"/>
</dbReference>
<dbReference type="Pfam" id="PF01820">
    <property type="entry name" value="Dala_Dala_lig_N"/>
    <property type="match status" value="1"/>
</dbReference>
<feature type="binding site" evidence="16">
    <location>
        <position position="271"/>
    </location>
    <ligand>
        <name>Mg(2+)</name>
        <dbReference type="ChEBI" id="CHEBI:18420"/>
        <label>2</label>
    </ligand>
</feature>
<evidence type="ECO:0000259" key="18">
    <source>
        <dbReference type="PROSITE" id="PS50975"/>
    </source>
</evidence>
<comment type="pathway">
    <text evidence="14">Cell wall biogenesis; peptidoglycan biosynthesis.</text>
</comment>
<dbReference type="PANTHER" id="PTHR23132">
    <property type="entry name" value="D-ALANINE--D-ALANINE LIGASE"/>
    <property type="match status" value="1"/>
</dbReference>
<evidence type="ECO:0000256" key="4">
    <source>
        <dbReference type="ARBA" id="ARBA00010871"/>
    </source>
</evidence>
<evidence type="ECO:0000256" key="3">
    <source>
        <dbReference type="ARBA" id="ARBA00004496"/>
    </source>
</evidence>
<dbReference type="GO" id="GO:0008716">
    <property type="term" value="F:D-alanine-D-alanine ligase activity"/>
    <property type="evidence" value="ECO:0007669"/>
    <property type="project" value="UniProtKB-UniRule"/>
</dbReference>
<feature type="binding site" evidence="16">
    <location>
        <position position="252"/>
    </location>
    <ligand>
        <name>Mg(2+)</name>
        <dbReference type="ChEBI" id="CHEBI:18420"/>
        <label>1</label>
    </ligand>
</feature>
<dbReference type="InterPro" id="IPR013815">
    <property type="entry name" value="ATP_grasp_subdomain_1"/>
</dbReference>
<dbReference type="PATRIC" id="fig|1207063.3.peg.1781"/>
<keyword evidence="8 17" id="KW-0547">Nucleotide-binding</keyword>
<evidence type="ECO:0000256" key="8">
    <source>
        <dbReference type="ARBA" id="ARBA00022741"/>
    </source>
</evidence>
<evidence type="ECO:0000256" key="5">
    <source>
        <dbReference type="ARBA" id="ARBA00012216"/>
    </source>
</evidence>
<dbReference type="GO" id="GO:0071555">
    <property type="term" value="P:cell wall organization"/>
    <property type="evidence" value="ECO:0007669"/>
    <property type="project" value="UniProtKB-KW"/>
</dbReference>
<keyword evidence="11 14" id="KW-0573">Peptidoglycan synthesis</keyword>
<feature type="domain" description="ATP-grasp" evidence="18">
    <location>
        <begin position="105"/>
        <end position="302"/>
    </location>
</feature>
<comment type="cofactor">
    <cofactor evidence="16">
        <name>Mg(2+)</name>
        <dbReference type="ChEBI" id="CHEBI:18420"/>
    </cofactor>
    <cofactor evidence="16">
        <name>Mn(2+)</name>
        <dbReference type="ChEBI" id="CHEBI:29035"/>
    </cofactor>
    <text evidence="16">Binds 2 magnesium or manganese ions per subunit.</text>
</comment>
<evidence type="ECO:0000256" key="13">
    <source>
        <dbReference type="ARBA" id="ARBA00047614"/>
    </source>
</evidence>
<evidence type="ECO:0000256" key="17">
    <source>
        <dbReference type="PROSITE-ProRule" id="PRU00409"/>
    </source>
</evidence>
<dbReference type="PANTHER" id="PTHR23132:SF23">
    <property type="entry name" value="D-ALANINE--D-ALANINE LIGASE B"/>
    <property type="match status" value="1"/>
</dbReference>
<dbReference type="Gene3D" id="3.40.50.20">
    <property type="match status" value="1"/>
</dbReference>
<comment type="subcellular location">
    <subcellularLocation>
        <location evidence="3 14">Cytoplasm</location>
    </subcellularLocation>
</comment>
<keyword evidence="16" id="KW-0464">Manganese</keyword>
<dbReference type="NCBIfam" id="NF002378">
    <property type="entry name" value="PRK01372.1"/>
    <property type="match status" value="1"/>
</dbReference>
<evidence type="ECO:0000313" key="19">
    <source>
        <dbReference type="EMBL" id="EKE76001.1"/>
    </source>
</evidence>
<feature type="binding site" evidence="16">
    <location>
        <position position="269"/>
    </location>
    <ligand>
        <name>Mg(2+)</name>
        <dbReference type="ChEBI" id="CHEBI:18420"/>
        <label>1</label>
    </ligand>
</feature>
<dbReference type="SUPFAM" id="SSF52440">
    <property type="entry name" value="PreATP-grasp domain"/>
    <property type="match status" value="1"/>
</dbReference>
<comment type="function">
    <text evidence="2 14">Cell wall formation.</text>
</comment>
<dbReference type="InterPro" id="IPR011761">
    <property type="entry name" value="ATP-grasp"/>
</dbReference>
<dbReference type="InterPro" id="IPR011095">
    <property type="entry name" value="Dala_Dala_lig_C"/>
</dbReference>
<feature type="binding site" evidence="16">
    <location>
        <position position="269"/>
    </location>
    <ligand>
        <name>Mg(2+)</name>
        <dbReference type="ChEBI" id="CHEBI:18420"/>
        <label>2</label>
    </ligand>
</feature>
<dbReference type="EC" id="6.3.2.4" evidence="5 14"/>
<dbReference type="HAMAP" id="MF_00047">
    <property type="entry name" value="Dala_Dala_lig"/>
    <property type="match status" value="1"/>
</dbReference>
<evidence type="ECO:0000256" key="1">
    <source>
        <dbReference type="ARBA" id="ARBA00001936"/>
    </source>
</evidence>
<dbReference type="Gene3D" id="3.30.470.20">
    <property type="entry name" value="ATP-grasp fold, B domain"/>
    <property type="match status" value="1"/>
</dbReference>
<evidence type="ECO:0000256" key="14">
    <source>
        <dbReference type="HAMAP-Rule" id="MF_00047"/>
    </source>
</evidence>
<proteinExistence type="inferred from homology"/>
<dbReference type="EMBL" id="AMRL01000009">
    <property type="protein sequence ID" value="EKE76001.1"/>
    <property type="molecule type" value="Genomic_DNA"/>
</dbReference>
<evidence type="ECO:0000313" key="20">
    <source>
        <dbReference type="Proteomes" id="UP000006746"/>
    </source>
</evidence>
<dbReference type="PROSITE" id="PS50975">
    <property type="entry name" value="ATP_GRASP"/>
    <property type="match status" value="1"/>
</dbReference>
<keyword evidence="12 14" id="KW-0961">Cell wall biogenesis/degradation</keyword>
<dbReference type="SUPFAM" id="SSF56059">
    <property type="entry name" value="Glutathione synthetase ATP-binding domain-like"/>
    <property type="match status" value="1"/>
</dbReference>
<dbReference type="GO" id="GO:0009252">
    <property type="term" value="P:peptidoglycan biosynthetic process"/>
    <property type="evidence" value="ECO:0007669"/>
    <property type="project" value="UniProtKB-UniRule"/>
</dbReference>
<dbReference type="RefSeq" id="WP_008944369.1">
    <property type="nucleotide sequence ID" value="NZ_AMRL01000009.1"/>
</dbReference>
<keyword evidence="16" id="KW-0460">Magnesium</keyword>
<dbReference type="GO" id="GO:0005524">
    <property type="term" value="F:ATP binding"/>
    <property type="evidence" value="ECO:0007669"/>
    <property type="project" value="UniProtKB-UniRule"/>
</dbReference>
<dbReference type="InterPro" id="IPR000291">
    <property type="entry name" value="D-Ala_lig_Van_CS"/>
</dbReference>
<dbReference type="STRING" id="1207063.P24_08811"/>
<organism evidence="19 20">
    <name type="scientific">Oceanibaculum indicum P24</name>
    <dbReference type="NCBI Taxonomy" id="1207063"/>
    <lineage>
        <taxon>Bacteria</taxon>
        <taxon>Pseudomonadati</taxon>
        <taxon>Pseudomonadota</taxon>
        <taxon>Alphaproteobacteria</taxon>
        <taxon>Rhodospirillales</taxon>
        <taxon>Oceanibaculaceae</taxon>
        <taxon>Oceanibaculum</taxon>
    </lineage>
</organism>
<comment type="cofactor">
    <cofactor evidence="1">
        <name>Mn(2+)</name>
        <dbReference type="ChEBI" id="CHEBI:29035"/>
    </cofactor>
</comment>
<reference evidence="19 20" key="1">
    <citation type="journal article" date="2012" name="J. Bacteriol.">
        <title>Genome Sequence of Oceanibaculum indicum Type Strain P24.</title>
        <authorList>
            <person name="Lai Q."/>
            <person name="Shao Z."/>
        </authorList>
    </citation>
    <scope>NUCLEOTIDE SEQUENCE [LARGE SCALE GENOMIC DNA]</scope>
    <source>
        <strain evidence="19 20">P24</strain>
    </source>
</reference>
<feature type="active site" evidence="15">
    <location>
        <position position="280"/>
    </location>
</feature>
<sequence>MKARSNIHVAVLMGGWSAEREVSLVSGHECAKALRHAGYRVTEIDMERNIAEVLGRLKPDVVFNALHGPIGEDGNVQGLLNILGIPYTHSGVMASAIAMNKPAAKQLFAGVGLRCPEGRIVGKKEVVLEHPMEPPYVLKPIDEGSSIGVRIVHKGSNAPMLNGDWPFGEEVLVETYIPGRELTVGVMSGKAMAVTELVTDEGFYDYENKYAATSRTRHIVPAELPKPVYDQALRMAEQAHAVLGCRGVSRADFRYDDTEAETGTLYLLEVNTQPGMTPASLVPEQAAHLGISFPELVARMVEEARCDS</sequence>
<comment type="catalytic activity">
    <reaction evidence="13 14">
        <text>2 D-alanine + ATP = D-alanyl-D-alanine + ADP + phosphate + H(+)</text>
        <dbReference type="Rhea" id="RHEA:11224"/>
        <dbReference type="ChEBI" id="CHEBI:15378"/>
        <dbReference type="ChEBI" id="CHEBI:30616"/>
        <dbReference type="ChEBI" id="CHEBI:43474"/>
        <dbReference type="ChEBI" id="CHEBI:57416"/>
        <dbReference type="ChEBI" id="CHEBI:57822"/>
        <dbReference type="ChEBI" id="CHEBI:456216"/>
        <dbReference type="EC" id="6.3.2.4"/>
    </reaction>
</comment>
<dbReference type="AlphaFoldDB" id="K2IZK9"/>
<evidence type="ECO:0000256" key="7">
    <source>
        <dbReference type="ARBA" id="ARBA00022598"/>
    </source>
</evidence>
<keyword evidence="20" id="KW-1185">Reference proteome</keyword>
<name>K2IZK9_9PROT</name>
<dbReference type="InterPro" id="IPR016185">
    <property type="entry name" value="PreATP-grasp_dom_sf"/>
</dbReference>
<evidence type="ECO:0000256" key="10">
    <source>
        <dbReference type="ARBA" id="ARBA00022960"/>
    </source>
</evidence>
<keyword evidence="10 14" id="KW-0133">Cell shape</keyword>
<dbReference type="eggNOG" id="COG1181">
    <property type="taxonomic scope" value="Bacteria"/>
</dbReference>
<dbReference type="NCBIfam" id="TIGR01205">
    <property type="entry name" value="D_ala_D_alaTIGR"/>
    <property type="match status" value="1"/>
</dbReference>
<comment type="caution">
    <text evidence="19">The sequence shown here is derived from an EMBL/GenBank/DDBJ whole genome shotgun (WGS) entry which is preliminary data.</text>
</comment>
<dbReference type="GO" id="GO:0005737">
    <property type="term" value="C:cytoplasm"/>
    <property type="evidence" value="ECO:0007669"/>
    <property type="project" value="UniProtKB-SubCell"/>
</dbReference>
<dbReference type="Gene3D" id="3.30.1490.20">
    <property type="entry name" value="ATP-grasp fold, A domain"/>
    <property type="match status" value="1"/>
</dbReference>
<evidence type="ECO:0000256" key="12">
    <source>
        <dbReference type="ARBA" id="ARBA00023316"/>
    </source>
</evidence>
<dbReference type="InterPro" id="IPR011127">
    <property type="entry name" value="Dala_Dala_lig_N"/>
</dbReference>
<evidence type="ECO:0000256" key="16">
    <source>
        <dbReference type="PIRSR" id="PIRSR039102-3"/>
    </source>
</evidence>
<dbReference type="Pfam" id="PF07478">
    <property type="entry name" value="Dala_Dala_lig_C"/>
    <property type="match status" value="1"/>
</dbReference>
<comment type="similarity">
    <text evidence="4 14">Belongs to the D-alanine--D-alanine ligase family.</text>
</comment>
<accession>K2IZK9</accession>
<feature type="active site" evidence="15">
    <location>
        <position position="145"/>
    </location>
</feature>
<evidence type="ECO:0000256" key="11">
    <source>
        <dbReference type="ARBA" id="ARBA00022984"/>
    </source>
</evidence>
<keyword evidence="6 14" id="KW-0963">Cytoplasm</keyword>
<evidence type="ECO:0000256" key="6">
    <source>
        <dbReference type="ARBA" id="ARBA00022490"/>
    </source>
</evidence>
<keyword evidence="7 14" id="KW-0436">Ligase</keyword>
<keyword evidence="16" id="KW-0479">Metal-binding</keyword>
<dbReference type="PROSITE" id="PS00843">
    <property type="entry name" value="DALA_DALA_LIGASE_1"/>
    <property type="match status" value="1"/>
</dbReference>
<dbReference type="GO" id="GO:0046872">
    <property type="term" value="F:metal ion binding"/>
    <property type="evidence" value="ECO:0007669"/>
    <property type="project" value="UniProtKB-KW"/>
</dbReference>